<keyword evidence="2" id="KW-1133">Transmembrane helix</keyword>
<evidence type="ECO:0000313" key="5">
    <source>
        <dbReference type="Proteomes" id="UP000326924"/>
    </source>
</evidence>
<reference evidence="4 5" key="1">
    <citation type="submission" date="2019-09" db="EMBL/GenBank/DDBJ databases">
        <title>Draft genome of the ectomycorrhizal ascomycete Sphaerosporella brunnea.</title>
        <authorList>
            <consortium name="DOE Joint Genome Institute"/>
            <person name="Benucci G.M."/>
            <person name="Marozzi G."/>
            <person name="Antonielli L."/>
            <person name="Sanchez S."/>
            <person name="Marco P."/>
            <person name="Wang X."/>
            <person name="Falini L.B."/>
            <person name="Barry K."/>
            <person name="Haridas S."/>
            <person name="Lipzen A."/>
            <person name="Labutti K."/>
            <person name="Grigoriev I.V."/>
            <person name="Murat C."/>
            <person name="Martin F."/>
            <person name="Albertini E."/>
            <person name="Donnini D."/>
            <person name="Bonito G."/>
        </authorList>
    </citation>
    <scope>NUCLEOTIDE SEQUENCE [LARGE SCALE GENOMIC DNA]</scope>
    <source>
        <strain evidence="4 5">Sb_GMNB300</strain>
    </source>
</reference>
<comment type="caution">
    <text evidence="4">The sequence shown here is derived from an EMBL/GenBank/DDBJ whole genome shotgun (WGS) entry which is preliminary data.</text>
</comment>
<dbReference type="CDD" id="cd13969">
    <property type="entry name" value="ADCK1-like"/>
    <property type="match status" value="1"/>
</dbReference>
<feature type="transmembrane region" description="Helical" evidence="2">
    <location>
        <begin position="63"/>
        <end position="82"/>
    </location>
</feature>
<protein>
    <submittedName>
        <fullName evidence="4">ABC1 domain protein</fullName>
    </submittedName>
</protein>
<feature type="domain" description="ABC1 atypical kinase-like" evidence="3">
    <location>
        <begin position="164"/>
        <end position="458"/>
    </location>
</feature>
<dbReference type="OrthoDB" id="427480at2759"/>
<dbReference type="InterPro" id="IPR051130">
    <property type="entry name" value="Mito_struct-func_regulator"/>
</dbReference>
<keyword evidence="2" id="KW-0472">Membrane</keyword>
<dbReference type="SUPFAM" id="SSF56112">
    <property type="entry name" value="Protein kinase-like (PK-like)"/>
    <property type="match status" value="1"/>
</dbReference>
<comment type="similarity">
    <text evidence="1">Belongs to the protein kinase superfamily. ADCK protein kinase family.</text>
</comment>
<dbReference type="InParanoid" id="A0A5J5F760"/>
<evidence type="ECO:0000256" key="1">
    <source>
        <dbReference type="ARBA" id="ARBA00009670"/>
    </source>
</evidence>
<sequence>MLQPRLGRLHMLHLHPPAARTYYLGPSTTTRFQPFVPPPPSSLPKPKPATQLSARTRKNLRRLLYTAGALGTFYLIDLYFNYATFARNLRTIATCSLIAADYKLNFRPGKDASQLSAIHERNADRVLELCFKNGGLYQKIGQAIAMQSAILPPVVQQRFTAFFDETPQASWKEVERTLKEEFGDRYPGLSGAEIADRLFVPGSFERRAVGSASIAQVHKARLPTGADVAVKIQKPWIKRQVGWDLAVFRGVTYLFSTWMFGLPLSFLTPYICERLHSETDFYNEAHNAQKTAEFIASEPTLRGRIYVPEVYTEVSTKRVMVAEWIDGVSVAEREVLTGPYRDDNSVGHPINTPRSISNRLGAIRRLRNQNPRVYGLGLREKDVMQACVDIFCAQMFLFGWVHCDPHPGNILVRRLRNGKPQLVLLDHGLYVMTTPEFRHQYALFWKSLFTFDNDTIGEIASGWGIGNADLFASATLLKPYRGGNNEVTTLMGGSKSGGPKSAFEASQQAREKIAEFIVNQEQMPRELVFIGRNLRIVQENNRTLGAPVNRLKIIANWASYALTRSMAQAGLERSWRERVKGWWQHVLFKVVVLSLDAAFWWGRAKQLLFGGMGFEEEMELRMRRVAKEEFGVEIQGDMNIFTA</sequence>
<dbReference type="EMBL" id="VXIS01000019">
    <property type="protein sequence ID" value="KAA8912837.1"/>
    <property type="molecule type" value="Genomic_DNA"/>
</dbReference>
<dbReference type="AlphaFoldDB" id="A0A5J5F760"/>
<keyword evidence="5" id="KW-1185">Reference proteome</keyword>
<evidence type="ECO:0000259" key="3">
    <source>
        <dbReference type="Pfam" id="PF03109"/>
    </source>
</evidence>
<accession>A0A5J5F760</accession>
<dbReference type="PANTHER" id="PTHR43173">
    <property type="entry name" value="ABC1 FAMILY PROTEIN"/>
    <property type="match status" value="1"/>
</dbReference>
<evidence type="ECO:0000313" key="4">
    <source>
        <dbReference type="EMBL" id="KAA8912837.1"/>
    </source>
</evidence>
<dbReference type="Proteomes" id="UP000326924">
    <property type="component" value="Unassembled WGS sequence"/>
</dbReference>
<dbReference type="InterPro" id="IPR011009">
    <property type="entry name" value="Kinase-like_dom_sf"/>
</dbReference>
<gene>
    <name evidence="4" type="ORF">FN846DRAFT_213839</name>
</gene>
<organism evidence="4 5">
    <name type="scientific">Sphaerosporella brunnea</name>
    <dbReference type="NCBI Taxonomy" id="1250544"/>
    <lineage>
        <taxon>Eukaryota</taxon>
        <taxon>Fungi</taxon>
        <taxon>Dikarya</taxon>
        <taxon>Ascomycota</taxon>
        <taxon>Pezizomycotina</taxon>
        <taxon>Pezizomycetes</taxon>
        <taxon>Pezizales</taxon>
        <taxon>Pyronemataceae</taxon>
        <taxon>Sphaerosporella</taxon>
    </lineage>
</organism>
<evidence type="ECO:0000256" key="2">
    <source>
        <dbReference type="SAM" id="Phobius"/>
    </source>
</evidence>
<dbReference type="Pfam" id="PF03109">
    <property type="entry name" value="ABC1"/>
    <property type="match status" value="1"/>
</dbReference>
<name>A0A5J5F760_9PEZI</name>
<proteinExistence type="inferred from homology"/>
<dbReference type="PANTHER" id="PTHR43173:SF37">
    <property type="entry name" value="ABC1 FAMILY PROTEIN C10F6.14C"/>
    <property type="match status" value="1"/>
</dbReference>
<dbReference type="InterPro" id="IPR045307">
    <property type="entry name" value="ADCK1_dom"/>
</dbReference>
<dbReference type="InterPro" id="IPR004147">
    <property type="entry name" value="ABC1_dom"/>
</dbReference>
<keyword evidence="2" id="KW-0812">Transmembrane</keyword>